<protein>
    <submittedName>
        <fullName evidence="2">Uncharacterized protein</fullName>
    </submittedName>
</protein>
<keyword evidence="3" id="KW-1185">Reference proteome</keyword>
<evidence type="ECO:0000256" key="1">
    <source>
        <dbReference type="SAM" id="MobiDB-lite"/>
    </source>
</evidence>
<organism evidence="2 3">
    <name type="scientific">Bosea lathyri</name>
    <dbReference type="NCBI Taxonomy" id="1036778"/>
    <lineage>
        <taxon>Bacteria</taxon>
        <taxon>Pseudomonadati</taxon>
        <taxon>Pseudomonadota</taxon>
        <taxon>Alphaproteobacteria</taxon>
        <taxon>Hyphomicrobiales</taxon>
        <taxon>Boseaceae</taxon>
        <taxon>Bosea</taxon>
    </lineage>
</organism>
<dbReference type="Proteomes" id="UP000236743">
    <property type="component" value="Unassembled WGS sequence"/>
</dbReference>
<dbReference type="AlphaFoldDB" id="A0A1H6C955"/>
<sequence>MRAAINEIGSEASRKSTSFVATITRSRPGRSDCDSPSTHQEPTRQRGADLRHHLHAGAIDLDGSRTPGASLLFSGRSRRLRCIRGLVNRPINVLFLGPDCECSEDEFRLRRHNDHSRAEWPQARAPRSRIMLFPAILPRPERFVRLAYRSQCRIWLRKSFVRSCCGFLKNSLGSFTSTTLPGIHEDDAVGDLTGKAHLVGGGNFKPLLRPLAPTCFSRGQSPPHNRWSRPTQSRMQSYCRGCVSTFGGLLRCRGRKFLQKT</sequence>
<dbReference type="EMBL" id="FNUY01000009">
    <property type="protein sequence ID" value="SEG69438.1"/>
    <property type="molecule type" value="Genomic_DNA"/>
</dbReference>
<feature type="region of interest" description="Disordered" evidence="1">
    <location>
        <begin position="16"/>
        <end position="47"/>
    </location>
</feature>
<proteinExistence type="predicted"/>
<name>A0A1H6C955_9HYPH</name>
<feature type="compositionally biased region" description="Polar residues" evidence="1">
    <location>
        <begin position="16"/>
        <end position="25"/>
    </location>
</feature>
<reference evidence="2 3" key="1">
    <citation type="submission" date="2016-10" db="EMBL/GenBank/DDBJ databases">
        <authorList>
            <person name="de Groot N.N."/>
        </authorList>
    </citation>
    <scope>NUCLEOTIDE SEQUENCE [LARGE SCALE GENOMIC DNA]</scope>
    <source>
        <strain evidence="2 3">DSM 26656</strain>
    </source>
</reference>
<accession>A0A1H6C955</accession>
<evidence type="ECO:0000313" key="3">
    <source>
        <dbReference type="Proteomes" id="UP000236743"/>
    </source>
</evidence>
<gene>
    <name evidence="2" type="ORF">SAMN04488115_109149</name>
</gene>
<evidence type="ECO:0000313" key="2">
    <source>
        <dbReference type="EMBL" id="SEG69438.1"/>
    </source>
</evidence>